<reference evidence="1 2" key="1">
    <citation type="submission" date="2020-11" db="EMBL/GenBank/DDBJ databases">
        <title>Kefir isolates.</title>
        <authorList>
            <person name="Marcisauskas S."/>
            <person name="Kim Y."/>
            <person name="Blasche S."/>
        </authorList>
    </citation>
    <scope>NUCLEOTIDE SEQUENCE [LARGE SCALE GENOMIC DNA]</scope>
    <source>
        <strain evidence="1 2">KR</strain>
    </source>
</reference>
<evidence type="ECO:0000313" key="2">
    <source>
        <dbReference type="Proteomes" id="UP000777482"/>
    </source>
</evidence>
<dbReference type="SUPFAM" id="SSF52047">
    <property type="entry name" value="RNI-like"/>
    <property type="match status" value="2"/>
</dbReference>
<dbReference type="InterPro" id="IPR032675">
    <property type="entry name" value="LRR_dom_sf"/>
</dbReference>
<comment type="caution">
    <text evidence="1">The sequence shown here is derived from an EMBL/GenBank/DDBJ whole genome shotgun (WGS) entry which is preliminary data.</text>
</comment>
<evidence type="ECO:0000313" key="1">
    <source>
        <dbReference type="EMBL" id="KAG0653898.1"/>
    </source>
</evidence>
<dbReference type="OrthoDB" id="2520339at2759"/>
<organism evidence="1 2">
    <name type="scientific">Rhodotorula mucilaginosa</name>
    <name type="common">Yeast</name>
    <name type="synonym">Rhodotorula rubra</name>
    <dbReference type="NCBI Taxonomy" id="5537"/>
    <lineage>
        <taxon>Eukaryota</taxon>
        <taxon>Fungi</taxon>
        <taxon>Dikarya</taxon>
        <taxon>Basidiomycota</taxon>
        <taxon>Pucciniomycotina</taxon>
        <taxon>Microbotryomycetes</taxon>
        <taxon>Sporidiobolales</taxon>
        <taxon>Sporidiobolaceae</taxon>
        <taxon>Rhodotorula</taxon>
    </lineage>
</organism>
<gene>
    <name evidence="1" type="ORF">C6P46_002160</name>
</gene>
<name>A0A9P6VSW2_RHOMI</name>
<sequence length="971" mass="106869">MPSLLSLPDELLVRTFDYRAQRFGTCGNPLVPLLSVCRRVRNAAQSILYSEVILGSDADAMACFEAVIQQNPSVGQLVGRLTIRTTDSALDRPRLQLSEATIRTFTQLKELTLHGATFDEASAVLAALPSPSVRQLDLQLANVIDPLQRQNLWNLTSRFSDLRVLKIDTCDNAADPNSPVTAPAAPKGALPRLVELHISDSFLIKTFGAAEPFRQFLPSLRELHLMITQPDLMPAITTILSEPPSSLTTLKLPNNLGHGIPSRYFQALPASLRHLQLGPGTFYEAELLAYLPTANLTSIGFDYYTWVTDRVLQKLAGRARPPQLRRIRLDHIDASKSEEIERSFKRFGAASLSTTAGQVRDDLGPNWPGSGTEEGLRRALAGAHANGIEVTGSALDCVDWNVEFDRLLVDYLMEDAQLQNRLAEGNLAGLKVLARPTPAHSLPAPLASCFASSLPQPLKPESAAQEYPSRRLLLHQGDIASRLPHKHLLRRDDHTSPRKMTRQEASLLSLPDELLDHIFDFLAEPLQGPHPLVPVLSVCRRVYKIVKPLFYRDVVLGAAASRQFQNAVKENPSVGQLVSKMGMYDTGLIQRPHGTRILARERVQATIRTLSQLRELTLHGMTTGEANAVLATLPSPSLRSLKMRLHWTTDPQHQPDLWTHLACHLELRVLECSDWASAPEVHPRTIALAAPHFSLPKLEELHTTDRILVETFETAALSLRDALPSLRTLHITIPQLESISAVSAILSHSSSSLTSLKVLSKCSGFGVLSGYLSGLPPLRHLDLGPQTFIEDELIAYLPTATLESIGFGTRASVTDRILQALTGTARPPPLRQIRLDHVSGPSLEETAQQLEGCEFGYCYPGLIHELLLELRNKIGPIWPNRGTEKGLRLALVHADANGIQVTGSAVDCADLTATPNTALAEFMLEQVEKTEEDLSTRFAPEVLEWLKKYVSEKADRLRANMSALEFGNAAT</sequence>
<dbReference type="AlphaFoldDB" id="A0A9P6VSW2"/>
<dbReference type="PANTHER" id="PTHR38926">
    <property type="entry name" value="F-BOX DOMAIN CONTAINING PROTEIN, EXPRESSED"/>
    <property type="match status" value="1"/>
</dbReference>
<dbReference type="PANTHER" id="PTHR38926:SF5">
    <property type="entry name" value="F-BOX AND LEUCINE-RICH REPEAT PROTEIN 6"/>
    <property type="match status" value="1"/>
</dbReference>
<keyword evidence="2" id="KW-1185">Reference proteome</keyword>
<evidence type="ECO:0008006" key="3">
    <source>
        <dbReference type="Google" id="ProtNLM"/>
    </source>
</evidence>
<protein>
    <recommendedName>
        <fullName evidence="3">F-box domain-containing protein</fullName>
    </recommendedName>
</protein>
<dbReference type="Gene3D" id="3.80.10.10">
    <property type="entry name" value="Ribonuclease Inhibitor"/>
    <property type="match status" value="2"/>
</dbReference>
<accession>A0A9P6VSW2</accession>
<proteinExistence type="predicted"/>
<dbReference type="Proteomes" id="UP000777482">
    <property type="component" value="Unassembled WGS sequence"/>
</dbReference>
<dbReference type="EMBL" id="PUHQ01000170">
    <property type="protein sequence ID" value="KAG0653898.1"/>
    <property type="molecule type" value="Genomic_DNA"/>
</dbReference>